<dbReference type="CDD" id="cd00190">
    <property type="entry name" value="Tryp_SPc"/>
    <property type="match status" value="1"/>
</dbReference>
<keyword evidence="1" id="KW-1015">Disulfide bond</keyword>
<dbReference type="FunFam" id="2.40.10.10:FF:000005">
    <property type="entry name" value="Serine protease 37"/>
    <property type="match status" value="1"/>
</dbReference>
<evidence type="ECO:0000313" key="3">
    <source>
        <dbReference type="EMBL" id="NXI54545.1"/>
    </source>
</evidence>
<protein>
    <submittedName>
        <fullName evidence="3">GRZ1 protein</fullName>
    </submittedName>
</protein>
<reference evidence="3 4" key="1">
    <citation type="submission" date="2019-09" db="EMBL/GenBank/DDBJ databases">
        <title>Bird 10,000 Genomes (B10K) Project - Family phase.</title>
        <authorList>
            <person name="Zhang G."/>
        </authorList>
    </citation>
    <scope>NUCLEOTIDE SEQUENCE [LARGE SCALE GENOMIC DNA]</scope>
    <source>
        <strain evidence="3">B10K-DU-001-61</strain>
        <tissue evidence="3">Muscle</tissue>
    </source>
</reference>
<accession>A0A7K9U187</accession>
<dbReference type="EMBL" id="VWZY01006664">
    <property type="protein sequence ID" value="NXI54545.1"/>
    <property type="molecule type" value="Genomic_DNA"/>
</dbReference>
<evidence type="ECO:0000256" key="1">
    <source>
        <dbReference type="ARBA" id="ARBA00023157"/>
    </source>
</evidence>
<organism evidence="3 4">
    <name type="scientific">Chloroceryle aenea</name>
    <name type="common">American pygmy kingfisher</name>
    <dbReference type="NCBI Taxonomy" id="176938"/>
    <lineage>
        <taxon>Eukaryota</taxon>
        <taxon>Metazoa</taxon>
        <taxon>Chordata</taxon>
        <taxon>Craniata</taxon>
        <taxon>Vertebrata</taxon>
        <taxon>Euteleostomi</taxon>
        <taxon>Archelosauria</taxon>
        <taxon>Archosauria</taxon>
        <taxon>Dinosauria</taxon>
        <taxon>Saurischia</taxon>
        <taxon>Theropoda</taxon>
        <taxon>Coelurosauria</taxon>
        <taxon>Aves</taxon>
        <taxon>Neognathae</taxon>
        <taxon>Neoaves</taxon>
        <taxon>Telluraves</taxon>
        <taxon>Coraciimorphae</taxon>
        <taxon>Coraciiformes</taxon>
        <taxon>Cerylidae</taxon>
        <taxon>Chloroceryle</taxon>
    </lineage>
</organism>
<comment type="caution">
    <text evidence="3">The sequence shown here is derived from an EMBL/GenBank/DDBJ whole genome shotgun (WGS) entry which is preliminary data.</text>
</comment>
<proteinExistence type="predicted"/>
<feature type="domain" description="Peptidase S1" evidence="2">
    <location>
        <begin position="1"/>
        <end position="188"/>
    </location>
</feature>
<dbReference type="Gene3D" id="2.40.10.10">
    <property type="entry name" value="Trypsin-like serine proteases"/>
    <property type="match status" value="2"/>
</dbReference>
<dbReference type="PROSITE" id="PS50240">
    <property type="entry name" value="TRYPSIN_DOM"/>
    <property type="match status" value="1"/>
</dbReference>
<dbReference type="Proteomes" id="UP000579406">
    <property type="component" value="Unassembled WGS sequence"/>
</dbReference>
<dbReference type="PANTHER" id="PTHR24271">
    <property type="entry name" value="KALLIKREIN-RELATED"/>
    <property type="match status" value="1"/>
</dbReference>
<sequence>YMAYLQGQNNKVCGGFLVDLNWVMTAAQCYELKPLNITLGARTIQKKEESQQTFEVQEYHRHPEFNPLTKKNDILLLKLKGNATRNNNVGTIDFERSNSRTEVAHAATLRKATITIVKQRECLNIHPGHGDVICGDSSPAWVLGEGDAGDPLICKNKAHGIFSYSQSNRLSYYTRIASHVQWINKIMK</sequence>
<dbReference type="InterPro" id="IPR001254">
    <property type="entry name" value="Trypsin_dom"/>
</dbReference>
<dbReference type="InterPro" id="IPR001314">
    <property type="entry name" value="Peptidase_S1A"/>
</dbReference>
<feature type="non-terminal residue" evidence="3">
    <location>
        <position position="1"/>
    </location>
</feature>
<gene>
    <name evidence="3" type="primary">Grz1</name>
    <name evidence="3" type="ORF">CHLAEN_R07329</name>
</gene>
<evidence type="ECO:0000313" key="4">
    <source>
        <dbReference type="Proteomes" id="UP000579406"/>
    </source>
</evidence>
<keyword evidence="4" id="KW-1185">Reference proteome</keyword>
<feature type="non-terminal residue" evidence="3">
    <location>
        <position position="188"/>
    </location>
</feature>
<dbReference type="PRINTS" id="PR00722">
    <property type="entry name" value="CHYMOTRYPSIN"/>
</dbReference>
<dbReference type="SMART" id="SM00020">
    <property type="entry name" value="Tryp_SPc"/>
    <property type="match status" value="1"/>
</dbReference>
<dbReference type="SUPFAM" id="SSF50494">
    <property type="entry name" value="Trypsin-like serine proteases"/>
    <property type="match status" value="1"/>
</dbReference>
<dbReference type="AlphaFoldDB" id="A0A7K9U187"/>
<dbReference type="OrthoDB" id="10059102at2759"/>
<dbReference type="GO" id="GO:0004252">
    <property type="term" value="F:serine-type endopeptidase activity"/>
    <property type="evidence" value="ECO:0007669"/>
    <property type="project" value="InterPro"/>
</dbReference>
<dbReference type="InterPro" id="IPR009003">
    <property type="entry name" value="Peptidase_S1_PA"/>
</dbReference>
<dbReference type="PANTHER" id="PTHR24271:SF90">
    <property type="entry name" value="PEPTIDASE S1 DOMAIN-CONTAINING PROTEIN"/>
    <property type="match status" value="1"/>
</dbReference>
<dbReference type="GO" id="GO:0006508">
    <property type="term" value="P:proteolysis"/>
    <property type="evidence" value="ECO:0007669"/>
    <property type="project" value="InterPro"/>
</dbReference>
<name>A0A7K9U187_9AVES</name>
<dbReference type="InterPro" id="IPR043504">
    <property type="entry name" value="Peptidase_S1_PA_chymotrypsin"/>
</dbReference>
<dbReference type="Pfam" id="PF00089">
    <property type="entry name" value="Trypsin"/>
    <property type="match status" value="1"/>
</dbReference>
<evidence type="ECO:0000259" key="2">
    <source>
        <dbReference type="PROSITE" id="PS50240"/>
    </source>
</evidence>